<feature type="transmembrane region" description="Helical" evidence="2">
    <location>
        <begin position="266"/>
        <end position="291"/>
    </location>
</feature>
<feature type="domain" description="Acyltransferase 3" evidence="3">
    <location>
        <begin position="50"/>
        <end position="353"/>
    </location>
</feature>
<keyword evidence="4" id="KW-0808">Transferase</keyword>
<keyword evidence="2" id="KW-1133">Transmembrane helix</keyword>
<evidence type="ECO:0000259" key="3">
    <source>
        <dbReference type="Pfam" id="PF01757"/>
    </source>
</evidence>
<reference evidence="5" key="1">
    <citation type="submission" date="2020-05" db="EMBL/GenBank/DDBJ databases">
        <title>Classification of alakaliphilic streptomycetes isolated from an alkaline soil next to Lonar Crater, India and a proposal for the recognition of Streptomyces alkaliterrae sp. nov.</title>
        <authorList>
            <person name="Golinska P."/>
        </authorList>
    </citation>
    <scope>NUCLEOTIDE SEQUENCE [LARGE SCALE GENOMIC DNA]</scope>
    <source>
        <strain evidence="5">OF3</strain>
    </source>
</reference>
<sequence length="386" mass="43884">MVRQMFPAGYERAPLPPAQPEGERTAKVADRSPKPPTRTSGSEQGRGRDPFFDNAKYLTIVLVGLGHAWLPLRSDSRAAEALYYALYTFHMPAFIIISGYLSRSFEARPGQVKRLITGIAIPYLVFEIAFTFFIRAVENPDREFTLLNPGYALWFLVALFIWRLTAPVWNALRWPLPIALAIAAAATTCPGIGNDLNLQRVLQFLPFFVLGMRLRPEHFEMLRRRELKLAAVPIMAAALAFAYWAVPRMNKDWFLRDNAAQDLGVPWWVGVVMTLALFGCALLLTACFFAWVPTHRTWFTTLGAGTICAYLLHVYPIQLSRIYDWYAMPWVDSPTGRIIITVITAVMMTALCTPPVRRAFRWVMEPKLDWAFRRDPVDQARARARG</sequence>
<keyword evidence="2" id="KW-0812">Transmembrane</keyword>
<dbReference type="EMBL" id="JABJWZ010000208">
    <property type="protein sequence ID" value="MBB1255480.1"/>
    <property type="molecule type" value="Genomic_DNA"/>
</dbReference>
<protein>
    <submittedName>
        <fullName evidence="4">Acyltransferase family protein</fullName>
    </submittedName>
</protein>
<feature type="region of interest" description="Disordered" evidence="1">
    <location>
        <begin position="1"/>
        <end position="48"/>
    </location>
</feature>
<feature type="transmembrane region" description="Helical" evidence="2">
    <location>
        <begin position="115"/>
        <end position="134"/>
    </location>
</feature>
<proteinExistence type="predicted"/>
<dbReference type="InterPro" id="IPR002656">
    <property type="entry name" value="Acyl_transf_3_dom"/>
</dbReference>
<feature type="transmembrane region" description="Helical" evidence="2">
    <location>
        <begin position="227"/>
        <end position="246"/>
    </location>
</feature>
<accession>A0A7W3WP28</accession>
<gene>
    <name evidence="4" type="ORF">H3146_19285</name>
</gene>
<dbReference type="Proteomes" id="UP000525686">
    <property type="component" value="Unassembled WGS sequence"/>
</dbReference>
<name>A0A7W3WP28_9ACTN</name>
<dbReference type="AlphaFoldDB" id="A0A7W3WP28"/>
<feature type="transmembrane region" description="Helical" evidence="2">
    <location>
        <begin position="338"/>
        <end position="356"/>
    </location>
</feature>
<comment type="caution">
    <text evidence="4">The sequence shown here is derived from an EMBL/GenBank/DDBJ whole genome shotgun (WGS) entry which is preliminary data.</text>
</comment>
<keyword evidence="4" id="KW-0012">Acyltransferase</keyword>
<dbReference type="GO" id="GO:0016747">
    <property type="term" value="F:acyltransferase activity, transferring groups other than amino-acyl groups"/>
    <property type="evidence" value="ECO:0007669"/>
    <property type="project" value="InterPro"/>
</dbReference>
<feature type="transmembrane region" description="Helical" evidence="2">
    <location>
        <begin position="298"/>
        <end position="318"/>
    </location>
</feature>
<evidence type="ECO:0000313" key="4">
    <source>
        <dbReference type="EMBL" id="MBB1255480.1"/>
    </source>
</evidence>
<feature type="transmembrane region" description="Helical" evidence="2">
    <location>
        <begin position="84"/>
        <end position="103"/>
    </location>
</feature>
<evidence type="ECO:0000313" key="5">
    <source>
        <dbReference type="Proteomes" id="UP000525686"/>
    </source>
</evidence>
<evidence type="ECO:0000256" key="2">
    <source>
        <dbReference type="SAM" id="Phobius"/>
    </source>
</evidence>
<feature type="compositionally biased region" description="Basic and acidic residues" evidence="1">
    <location>
        <begin position="21"/>
        <end position="33"/>
    </location>
</feature>
<dbReference type="PANTHER" id="PTHR37312">
    <property type="entry name" value="MEMBRANE-BOUND ACYLTRANSFERASE YKRP-RELATED"/>
    <property type="match status" value="1"/>
</dbReference>
<feature type="transmembrane region" description="Helical" evidence="2">
    <location>
        <begin position="174"/>
        <end position="193"/>
    </location>
</feature>
<dbReference type="Pfam" id="PF01757">
    <property type="entry name" value="Acyl_transf_3"/>
    <property type="match status" value="1"/>
</dbReference>
<evidence type="ECO:0000256" key="1">
    <source>
        <dbReference type="SAM" id="MobiDB-lite"/>
    </source>
</evidence>
<organism evidence="4 5">
    <name type="scientific">Streptomyces alkaliterrae</name>
    <dbReference type="NCBI Taxonomy" id="2213162"/>
    <lineage>
        <taxon>Bacteria</taxon>
        <taxon>Bacillati</taxon>
        <taxon>Actinomycetota</taxon>
        <taxon>Actinomycetes</taxon>
        <taxon>Kitasatosporales</taxon>
        <taxon>Streptomycetaceae</taxon>
        <taxon>Streptomyces</taxon>
    </lineage>
</organism>
<dbReference type="PANTHER" id="PTHR37312:SF1">
    <property type="entry name" value="MEMBRANE-BOUND ACYLTRANSFERASE YKRP-RELATED"/>
    <property type="match status" value="1"/>
</dbReference>
<dbReference type="InterPro" id="IPR052734">
    <property type="entry name" value="Nod_factor_acetyltransferase"/>
</dbReference>
<feature type="transmembrane region" description="Helical" evidence="2">
    <location>
        <begin position="146"/>
        <end position="162"/>
    </location>
</feature>
<keyword evidence="2" id="KW-0472">Membrane</keyword>